<accession>A0A1F5T069</accession>
<reference evidence="3 4" key="1">
    <citation type="journal article" date="2016" name="Nat. Commun.">
        <title>Thousands of microbial genomes shed light on interconnected biogeochemical processes in an aquifer system.</title>
        <authorList>
            <person name="Anantharaman K."/>
            <person name="Brown C.T."/>
            <person name="Hug L.A."/>
            <person name="Sharon I."/>
            <person name="Castelle C.J."/>
            <person name="Probst A.J."/>
            <person name="Thomas B.C."/>
            <person name="Singh A."/>
            <person name="Wilkins M.J."/>
            <person name="Karaoz U."/>
            <person name="Brodie E.L."/>
            <person name="Williams K.H."/>
            <person name="Hubbard S.S."/>
            <person name="Banfield J.F."/>
        </authorList>
    </citation>
    <scope>NUCLEOTIDE SEQUENCE [LARGE SCALE GENOMIC DNA]</scope>
</reference>
<proteinExistence type="predicted"/>
<comment type="caution">
    <text evidence="3">The sequence shown here is derived from an EMBL/GenBank/DDBJ whole genome shotgun (WGS) entry which is preliminary data.</text>
</comment>
<keyword evidence="2" id="KW-0812">Transmembrane</keyword>
<dbReference type="AlphaFoldDB" id="A0A1F5T069"/>
<keyword evidence="2" id="KW-0472">Membrane</keyword>
<dbReference type="Proteomes" id="UP000179001">
    <property type="component" value="Unassembled WGS sequence"/>
</dbReference>
<organism evidence="3 4">
    <name type="scientific">Candidatus Falkowbacteria bacterium RIFOXYC2_FULL_36_12</name>
    <dbReference type="NCBI Taxonomy" id="1798002"/>
    <lineage>
        <taxon>Bacteria</taxon>
        <taxon>Candidatus Falkowiibacteriota</taxon>
    </lineage>
</organism>
<feature type="compositionally biased region" description="Polar residues" evidence="1">
    <location>
        <begin position="48"/>
        <end position="59"/>
    </location>
</feature>
<dbReference type="EMBL" id="MFGJ01000006">
    <property type="protein sequence ID" value="OGF32312.1"/>
    <property type="molecule type" value="Genomic_DNA"/>
</dbReference>
<evidence type="ECO:0000256" key="1">
    <source>
        <dbReference type="SAM" id="MobiDB-lite"/>
    </source>
</evidence>
<keyword evidence="2" id="KW-1133">Transmembrane helix</keyword>
<gene>
    <name evidence="3" type="ORF">A2478_03240</name>
</gene>
<feature type="region of interest" description="Disordered" evidence="1">
    <location>
        <begin position="47"/>
        <end position="66"/>
    </location>
</feature>
<feature type="transmembrane region" description="Helical" evidence="2">
    <location>
        <begin position="5"/>
        <end position="21"/>
    </location>
</feature>
<name>A0A1F5T069_9BACT</name>
<evidence type="ECO:0000256" key="2">
    <source>
        <dbReference type="SAM" id="Phobius"/>
    </source>
</evidence>
<evidence type="ECO:0000313" key="3">
    <source>
        <dbReference type="EMBL" id="OGF32312.1"/>
    </source>
</evidence>
<sequence>MTKLIWLILFVVIVGGGYWYWQNRYIDDSQIGLTEINFETVEAGDNKIQPNVNKNSVDDTSSEKENVEKSVLNENNEQIETVEALLQSVMEQFYKAVEAKDFSQFYIWLDSGFAKTTSAEDLEQSFSVYFDKLYLLQPISDGELDFSETTTPDGGNYNGTFTNDERIVSFEIGLSKAEVPDRKIRKIIVDVSKK</sequence>
<protein>
    <submittedName>
        <fullName evidence="3">Uncharacterized protein</fullName>
    </submittedName>
</protein>
<evidence type="ECO:0000313" key="4">
    <source>
        <dbReference type="Proteomes" id="UP000179001"/>
    </source>
</evidence>